<dbReference type="InterPro" id="IPR022635">
    <property type="entry name" value="DNA_polIII_beta_C"/>
</dbReference>
<dbReference type="Proteomes" id="UP000315724">
    <property type="component" value="Chromosome"/>
</dbReference>
<dbReference type="RefSeq" id="WP_145204562.1">
    <property type="nucleotide sequence ID" value="NZ_CP036267.1"/>
</dbReference>
<dbReference type="KEGG" id="tpol:Mal48_45500"/>
<evidence type="ECO:0000256" key="4">
    <source>
        <dbReference type="ARBA" id="ARBA00022490"/>
    </source>
</evidence>
<dbReference type="CDD" id="cd00140">
    <property type="entry name" value="beta_clamp"/>
    <property type="match status" value="1"/>
</dbReference>
<dbReference type="NCBIfam" id="TIGR00663">
    <property type="entry name" value="dnan"/>
    <property type="match status" value="1"/>
</dbReference>
<reference evidence="14 15" key="1">
    <citation type="submission" date="2019-02" db="EMBL/GenBank/DDBJ databases">
        <title>Deep-cultivation of Planctomycetes and their phenomic and genomic characterization uncovers novel biology.</title>
        <authorList>
            <person name="Wiegand S."/>
            <person name="Jogler M."/>
            <person name="Boedeker C."/>
            <person name="Pinto D."/>
            <person name="Vollmers J."/>
            <person name="Rivas-Marin E."/>
            <person name="Kohn T."/>
            <person name="Peeters S.H."/>
            <person name="Heuer A."/>
            <person name="Rast P."/>
            <person name="Oberbeckmann S."/>
            <person name="Bunk B."/>
            <person name="Jeske O."/>
            <person name="Meyerdierks A."/>
            <person name="Storesund J.E."/>
            <person name="Kallscheuer N."/>
            <person name="Luecker S."/>
            <person name="Lage O.M."/>
            <person name="Pohl T."/>
            <person name="Merkel B.J."/>
            <person name="Hornburger P."/>
            <person name="Mueller R.-W."/>
            <person name="Bruemmer F."/>
            <person name="Labrenz M."/>
            <person name="Spormann A.M."/>
            <person name="Op den Camp H."/>
            <person name="Overmann J."/>
            <person name="Amann R."/>
            <person name="Jetten M.S.M."/>
            <person name="Mascher T."/>
            <person name="Medema M.H."/>
            <person name="Devos D.P."/>
            <person name="Kaster A.-K."/>
            <person name="Ovreas L."/>
            <person name="Rohde M."/>
            <person name="Galperin M.Y."/>
            <person name="Jogler C."/>
        </authorList>
    </citation>
    <scope>NUCLEOTIDE SEQUENCE [LARGE SCALE GENOMIC DNA]</scope>
    <source>
        <strain evidence="14 15">Mal48</strain>
    </source>
</reference>
<keyword evidence="6 10" id="KW-0548">Nucleotidyltransferase</keyword>
<dbReference type="Pfam" id="PF02767">
    <property type="entry name" value="DNA_pol3_beta_2"/>
    <property type="match status" value="1"/>
</dbReference>
<evidence type="ECO:0000256" key="10">
    <source>
        <dbReference type="PIRNR" id="PIRNR000804"/>
    </source>
</evidence>
<dbReference type="Pfam" id="PF00712">
    <property type="entry name" value="DNA_pol3_beta"/>
    <property type="match status" value="1"/>
</dbReference>
<dbReference type="AlphaFoldDB" id="A0A517QUI0"/>
<organism evidence="14 15">
    <name type="scientific">Thalassoglobus polymorphus</name>
    <dbReference type="NCBI Taxonomy" id="2527994"/>
    <lineage>
        <taxon>Bacteria</taxon>
        <taxon>Pseudomonadati</taxon>
        <taxon>Planctomycetota</taxon>
        <taxon>Planctomycetia</taxon>
        <taxon>Planctomycetales</taxon>
        <taxon>Planctomycetaceae</taxon>
        <taxon>Thalassoglobus</taxon>
    </lineage>
</organism>
<keyword evidence="15" id="KW-1185">Reference proteome</keyword>
<keyword evidence="7 10" id="KW-0235">DNA replication</keyword>
<dbReference type="GO" id="GO:0003887">
    <property type="term" value="F:DNA-directed DNA polymerase activity"/>
    <property type="evidence" value="ECO:0007669"/>
    <property type="project" value="UniProtKB-UniRule"/>
</dbReference>
<comment type="subunit">
    <text evidence="10">Forms a ring-shaped head-to-tail homodimer around DNA.</text>
</comment>
<dbReference type="InterPro" id="IPR046938">
    <property type="entry name" value="DNA_clamp_sf"/>
</dbReference>
<dbReference type="SUPFAM" id="SSF55979">
    <property type="entry name" value="DNA clamp"/>
    <property type="match status" value="3"/>
</dbReference>
<dbReference type="EMBL" id="CP036267">
    <property type="protein sequence ID" value="QDT35274.1"/>
    <property type="molecule type" value="Genomic_DNA"/>
</dbReference>
<accession>A0A517QUI0</accession>
<evidence type="ECO:0000256" key="6">
    <source>
        <dbReference type="ARBA" id="ARBA00022695"/>
    </source>
</evidence>
<dbReference type="SMART" id="SM00480">
    <property type="entry name" value="POL3Bc"/>
    <property type="match status" value="1"/>
</dbReference>
<feature type="domain" description="DNA polymerase III beta sliding clamp central" evidence="12">
    <location>
        <begin position="131"/>
        <end position="245"/>
    </location>
</feature>
<evidence type="ECO:0000256" key="3">
    <source>
        <dbReference type="ARBA" id="ARBA00021035"/>
    </source>
</evidence>
<evidence type="ECO:0000256" key="1">
    <source>
        <dbReference type="ARBA" id="ARBA00004496"/>
    </source>
</evidence>
<evidence type="ECO:0000256" key="7">
    <source>
        <dbReference type="ARBA" id="ARBA00022705"/>
    </source>
</evidence>
<feature type="domain" description="DNA polymerase III beta sliding clamp C-terminal" evidence="13">
    <location>
        <begin position="249"/>
        <end position="366"/>
    </location>
</feature>
<dbReference type="OrthoDB" id="8421503at2"/>
<dbReference type="GO" id="GO:0009360">
    <property type="term" value="C:DNA polymerase III complex"/>
    <property type="evidence" value="ECO:0007669"/>
    <property type="project" value="InterPro"/>
</dbReference>
<evidence type="ECO:0000256" key="9">
    <source>
        <dbReference type="ARBA" id="ARBA00023125"/>
    </source>
</evidence>
<keyword evidence="5 10" id="KW-0808">Transferase</keyword>
<dbReference type="GO" id="GO:0005737">
    <property type="term" value="C:cytoplasm"/>
    <property type="evidence" value="ECO:0007669"/>
    <property type="project" value="UniProtKB-SubCell"/>
</dbReference>
<evidence type="ECO:0000256" key="5">
    <source>
        <dbReference type="ARBA" id="ARBA00022679"/>
    </source>
</evidence>
<keyword evidence="9" id="KW-0238">DNA-binding</keyword>
<dbReference type="PANTHER" id="PTHR30478:SF0">
    <property type="entry name" value="BETA SLIDING CLAMP"/>
    <property type="match status" value="1"/>
</dbReference>
<name>A0A517QUI0_9PLAN</name>
<dbReference type="Gene3D" id="3.70.10.10">
    <property type="match status" value="1"/>
</dbReference>
<sequence>MKLTCSRNVLSSAFQIVGSVVPTRTPKEILRNVKLTLTDGRATLLGTDQEVGIRYEIPDVETDSVGEVLLPTQRVNAILREVQDDQISLEVNEDALWIRSSQSEFRLSVEDAAEFPSVASFEDENYYLIGGKSLKQAIQRTIFATDVESTRYALGGVLMEVDAEKLTLAATDSRRLAVCHTTCKAHGNVSEEIGQPVIPAKAMSLIERSIDNDEEDVKVAIHQNEVLVQSGQSTIYARLVEGRFPRYQDVIPGEYTSKIDLVVGPFLSAVRQAMIVTNEESRGVDFGFDDGTLTLTSVGQDVGSSKIALPISYDGDAVIVTFDPKYVQEFLRVLDSAGPVSLNLVDGNSAAVFKADENYTYVVMPLSRDD</sequence>
<dbReference type="GO" id="GO:0008408">
    <property type="term" value="F:3'-5' exonuclease activity"/>
    <property type="evidence" value="ECO:0007669"/>
    <property type="project" value="InterPro"/>
</dbReference>
<dbReference type="Pfam" id="PF02768">
    <property type="entry name" value="DNA_pol3_beta_3"/>
    <property type="match status" value="1"/>
</dbReference>
<dbReference type="GO" id="GO:0003677">
    <property type="term" value="F:DNA binding"/>
    <property type="evidence" value="ECO:0007669"/>
    <property type="project" value="UniProtKB-UniRule"/>
</dbReference>
<evidence type="ECO:0000313" key="14">
    <source>
        <dbReference type="EMBL" id="QDT35274.1"/>
    </source>
</evidence>
<dbReference type="Gene3D" id="3.10.150.10">
    <property type="entry name" value="DNA Polymerase III, subunit A, domain 2"/>
    <property type="match status" value="1"/>
</dbReference>
<comment type="function">
    <text evidence="10">Confers DNA tethering and processivity to DNA polymerases and other proteins. Acts as a clamp, forming a ring around DNA (a reaction catalyzed by the clamp-loading complex) which diffuses in an ATP-independent manner freely and bidirectionally along dsDNA. Initially characterized for its ability to contact the catalytic subunit of DNA polymerase III (Pol III), a complex, multichain enzyme responsible for most of the replicative synthesis in bacteria; Pol III exhibits 3'-5' exonuclease proofreading activity. The beta chain is required for initiation of replication as well as for processivity of DNA replication.</text>
</comment>
<evidence type="ECO:0000259" key="12">
    <source>
        <dbReference type="Pfam" id="PF02767"/>
    </source>
</evidence>
<dbReference type="InterPro" id="IPR001001">
    <property type="entry name" value="DNA_polIII_beta"/>
</dbReference>
<keyword evidence="8 10" id="KW-0239">DNA-directed DNA polymerase</keyword>
<dbReference type="InterPro" id="IPR022637">
    <property type="entry name" value="DNA_polIII_beta_cen"/>
</dbReference>
<evidence type="ECO:0000259" key="13">
    <source>
        <dbReference type="Pfam" id="PF02768"/>
    </source>
</evidence>
<evidence type="ECO:0000259" key="11">
    <source>
        <dbReference type="Pfam" id="PF00712"/>
    </source>
</evidence>
<dbReference type="PIRSF" id="PIRSF000804">
    <property type="entry name" value="DNA_pol_III_b"/>
    <property type="match status" value="1"/>
</dbReference>
<evidence type="ECO:0000313" key="15">
    <source>
        <dbReference type="Proteomes" id="UP000315724"/>
    </source>
</evidence>
<comment type="similarity">
    <text evidence="2 10">Belongs to the beta sliding clamp family.</text>
</comment>
<feature type="domain" description="DNA polymerase III beta sliding clamp N-terminal" evidence="11">
    <location>
        <begin position="1"/>
        <end position="118"/>
    </location>
</feature>
<keyword evidence="4 10" id="KW-0963">Cytoplasm</keyword>
<dbReference type="GO" id="GO:0006271">
    <property type="term" value="P:DNA strand elongation involved in DNA replication"/>
    <property type="evidence" value="ECO:0007669"/>
    <property type="project" value="TreeGrafter"/>
</dbReference>
<evidence type="ECO:0000256" key="8">
    <source>
        <dbReference type="ARBA" id="ARBA00022932"/>
    </source>
</evidence>
<comment type="subcellular location">
    <subcellularLocation>
        <location evidence="1 10">Cytoplasm</location>
    </subcellularLocation>
</comment>
<dbReference type="PANTHER" id="PTHR30478">
    <property type="entry name" value="DNA POLYMERASE III SUBUNIT BETA"/>
    <property type="match status" value="1"/>
</dbReference>
<protein>
    <recommendedName>
        <fullName evidence="3 10">Beta sliding clamp</fullName>
    </recommendedName>
</protein>
<dbReference type="InterPro" id="IPR022634">
    <property type="entry name" value="DNA_polIII_beta_N"/>
</dbReference>
<proteinExistence type="inferred from homology"/>
<evidence type="ECO:0000256" key="2">
    <source>
        <dbReference type="ARBA" id="ARBA00010752"/>
    </source>
</evidence>
<gene>
    <name evidence="14" type="primary">dnaN</name>
    <name evidence="14" type="ORF">Mal48_45500</name>
</gene>